<dbReference type="EMBL" id="BAABHB010000006">
    <property type="protein sequence ID" value="GAA4409237.1"/>
    <property type="molecule type" value="Genomic_DNA"/>
</dbReference>
<comment type="caution">
    <text evidence="2">The sequence shown here is derived from an EMBL/GenBank/DDBJ whole genome shotgun (WGS) entry which is preliminary data.</text>
</comment>
<accession>A0ABP8KLA6</accession>
<keyword evidence="3" id="KW-1185">Reference proteome</keyword>
<gene>
    <name evidence="2" type="ORF">GCM10023187_32240</name>
</gene>
<dbReference type="InterPro" id="IPR025631">
    <property type="entry name" value="Porin_10"/>
</dbReference>
<sequence>MPRLPQGGGRPGSSGSGGGIDDSTKVIYGPTTTRFFLEPDVFNNRKRLYTIDTLFDGVHMYNFVQRNDNLYQDLGALGTPMRPVFYQEPAQIGAQPGYYVYAPYAYQTPQVRYYDTKSPFTNMYLVLGGRNQNLLNFDMAQNITSRWNVGFNVQRFTSQKQFGTSGTSDPLRLLAQNWGFLGHTNYRSKNDKYTLLLHFNHMNHQVADQGGLLPGIQLVGFDTVRVRYDYEGRARLNQAGTREIRNDWHLYHQYVLDQGFQLYHRLDYRRHINGFTDENISTDRPLSAAEGLRPFYPTILYDSTKTIQDVRYREIENNFGLKGIYRGFNYRAYYRQRFYRQNGRYNDSPDDTFNTYRIQRLENFVGLWLGYYFPDSTSRVTAEVEYLLGRDFRLEGQLESRWFTAGYRSIFSSPTLIQERFQSNNFFWRNNFGLQGTNHAYGMLNLRVKKWRFQPALDYYLINNYIYFDTQATARQFSGAFSMLRAGLGAQYRTGKFQALTQVYYTLVSRGDLLRVPRLFLNARIAYDFLYAKVLFIQTGVELHYKSRYFADAYMPVMQQFHLQNDQAVEGYLLADVFANLRINRVRLFVKMSHANQGLFVPGYYVAPGFLQMRRTFGFGVHWYLFD</sequence>
<feature type="compositionally biased region" description="Gly residues" evidence="1">
    <location>
        <begin position="1"/>
        <end position="20"/>
    </location>
</feature>
<evidence type="ECO:0000256" key="1">
    <source>
        <dbReference type="SAM" id="MobiDB-lite"/>
    </source>
</evidence>
<organism evidence="2 3">
    <name type="scientific">Nibrella viscosa</name>
    <dbReference type="NCBI Taxonomy" id="1084524"/>
    <lineage>
        <taxon>Bacteria</taxon>
        <taxon>Pseudomonadati</taxon>
        <taxon>Bacteroidota</taxon>
        <taxon>Cytophagia</taxon>
        <taxon>Cytophagales</taxon>
        <taxon>Spirosomataceae</taxon>
        <taxon>Nibrella</taxon>
    </lineage>
</organism>
<name>A0ABP8KLA6_9BACT</name>
<protein>
    <recommendedName>
        <fullName evidence="4">Porin</fullName>
    </recommendedName>
</protein>
<feature type="region of interest" description="Disordered" evidence="1">
    <location>
        <begin position="1"/>
        <end position="23"/>
    </location>
</feature>
<reference evidence="3" key="1">
    <citation type="journal article" date="2019" name="Int. J. Syst. Evol. Microbiol.">
        <title>The Global Catalogue of Microorganisms (GCM) 10K type strain sequencing project: providing services to taxonomists for standard genome sequencing and annotation.</title>
        <authorList>
            <consortium name="The Broad Institute Genomics Platform"/>
            <consortium name="The Broad Institute Genome Sequencing Center for Infectious Disease"/>
            <person name="Wu L."/>
            <person name="Ma J."/>
        </authorList>
    </citation>
    <scope>NUCLEOTIDE SEQUENCE [LARGE SCALE GENOMIC DNA]</scope>
    <source>
        <strain evidence="3">JCM 17925</strain>
    </source>
</reference>
<dbReference type="Proteomes" id="UP001500936">
    <property type="component" value="Unassembled WGS sequence"/>
</dbReference>
<evidence type="ECO:0008006" key="4">
    <source>
        <dbReference type="Google" id="ProtNLM"/>
    </source>
</evidence>
<dbReference type="Pfam" id="PF14121">
    <property type="entry name" value="Porin_10"/>
    <property type="match status" value="1"/>
</dbReference>
<proteinExistence type="predicted"/>
<evidence type="ECO:0000313" key="3">
    <source>
        <dbReference type="Proteomes" id="UP001500936"/>
    </source>
</evidence>
<evidence type="ECO:0000313" key="2">
    <source>
        <dbReference type="EMBL" id="GAA4409237.1"/>
    </source>
</evidence>